<dbReference type="GO" id="GO:0005524">
    <property type="term" value="F:ATP binding"/>
    <property type="evidence" value="ECO:0007669"/>
    <property type="project" value="UniProtKB-KW"/>
</dbReference>
<dbReference type="InterPro" id="IPR003439">
    <property type="entry name" value="ABC_transporter-like_ATP-bd"/>
</dbReference>
<dbReference type="CDD" id="cd03225">
    <property type="entry name" value="ABC_cobalt_CbiO_domain1"/>
    <property type="match status" value="1"/>
</dbReference>
<dbReference type="InterPro" id="IPR050095">
    <property type="entry name" value="ECF_ABC_transporter_ATP-bd"/>
</dbReference>
<dbReference type="PROSITE" id="PS50893">
    <property type="entry name" value="ABC_TRANSPORTER_2"/>
    <property type="match status" value="1"/>
</dbReference>
<evidence type="ECO:0000256" key="5">
    <source>
        <dbReference type="ARBA" id="ARBA00022741"/>
    </source>
</evidence>
<comment type="subcellular location">
    <subcellularLocation>
        <location evidence="1">Cell membrane</location>
        <topology evidence="1">Peripheral membrane protein</topology>
    </subcellularLocation>
</comment>
<accession>A0ABW3D8S0</accession>
<keyword evidence="5" id="KW-0547">Nucleotide-binding</keyword>
<comment type="similarity">
    <text evidence="2">Belongs to the ABC transporter superfamily.</text>
</comment>
<dbReference type="PROSITE" id="PS00211">
    <property type="entry name" value="ABC_TRANSPORTER_1"/>
    <property type="match status" value="1"/>
</dbReference>
<evidence type="ECO:0000313" key="11">
    <source>
        <dbReference type="Proteomes" id="UP001597120"/>
    </source>
</evidence>
<evidence type="ECO:0000256" key="1">
    <source>
        <dbReference type="ARBA" id="ARBA00004202"/>
    </source>
</evidence>
<evidence type="ECO:0000256" key="3">
    <source>
        <dbReference type="ARBA" id="ARBA00022448"/>
    </source>
</evidence>
<protein>
    <submittedName>
        <fullName evidence="10">Energy-coupling factor ABC transporter ATP-binding protein</fullName>
    </submittedName>
</protein>
<dbReference type="EMBL" id="JBHTIU010000035">
    <property type="protein sequence ID" value="MFD0869731.1"/>
    <property type="molecule type" value="Genomic_DNA"/>
</dbReference>
<name>A0ABW3D8S0_9BACL</name>
<dbReference type="InterPro" id="IPR015856">
    <property type="entry name" value="ABC_transpr_CbiO/EcfA_su"/>
</dbReference>
<keyword evidence="8" id="KW-0472">Membrane</keyword>
<evidence type="ECO:0000256" key="4">
    <source>
        <dbReference type="ARBA" id="ARBA00022475"/>
    </source>
</evidence>
<evidence type="ECO:0000259" key="9">
    <source>
        <dbReference type="PROSITE" id="PS50893"/>
    </source>
</evidence>
<dbReference type="SUPFAM" id="SSF52540">
    <property type="entry name" value="P-loop containing nucleoside triphosphate hydrolases"/>
    <property type="match status" value="1"/>
</dbReference>
<dbReference type="InterPro" id="IPR003593">
    <property type="entry name" value="AAA+_ATPase"/>
</dbReference>
<gene>
    <name evidence="10" type="ORF">ACFQ03_11260</name>
</gene>
<dbReference type="SMART" id="SM00382">
    <property type="entry name" value="AAA"/>
    <property type="match status" value="1"/>
</dbReference>
<organism evidence="10 11">
    <name type="scientific">Paenibacillus residui</name>
    <dbReference type="NCBI Taxonomy" id="629724"/>
    <lineage>
        <taxon>Bacteria</taxon>
        <taxon>Bacillati</taxon>
        <taxon>Bacillota</taxon>
        <taxon>Bacilli</taxon>
        <taxon>Bacillales</taxon>
        <taxon>Paenibacillaceae</taxon>
        <taxon>Paenibacillus</taxon>
    </lineage>
</organism>
<keyword evidence="4" id="KW-1003">Cell membrane</keyword>
<dbReference type="InterPro" id="IPR027417">
    <property type="entry name" value="P-loop_NTPase"/>
</dbReference>
<dbReference type="Pfam" id="PF00005">
    <property type="entry name" value="ABC_tran"/>
    <property type="match status" value="1"/>
</dbReference>
<reference evidence="11" key="1">
    <citation type="journal article" date="2019" name="Int. J. Syst. Evol. Microbiol.">
        <title>The Global Catalogue of Microorganisms (GCM) 10K type strain sequencing project: providing services to taxonomists for standard genome sequencing and annotation.</title>
        <authorList>
            <consortium name="The Broad Institute Genomics Platform"/>
            <consortium name="The Broad Institute Genome Sequencing Center for Infectious Disease"/>
            <person name="Wu L."/>
            <person name="Ma J."/>
        </authorList>
    </citation>
    <scope>NUCLEOTIDE SEQUENCE [LARGE SCALE GENOMIC DNA]</scope>
    <source>
        <strain evidence="11">CCUG 57263</strain>
    </source>
</reference>
<keyword evidence="7" id="KW-1278">Translocase</keyword>
<dbReference type="PANTHER" id="PTHR43553:SF26">
    <property type="entry name" value="ABC TRANSPORTER ATP-BINDING PROTEIN BC_2655-RELATED"/>
    <property type="match status" value="1"/>
</dbReference>
<dbReference type="Gene3D" id="3.40.50.300">
    <property type="entry name" value="P-loop containing nucleotide triphosphate hydrolases"/>
    <property type="match status" value="1"/>
</dbReference>
<sequence length="293" mass="32001">MESVDGKFLLEGASVYFRKGSGSHEVLADIHISISKGEWIGIVGRNGSGKSTLAKVLSGSCPLSAGTIKQGWVNGRRIGMIGQQPDAQIVGETLYEDVCFLMENEAVEPAKMPDKAEQALSRVGLNLPLDHPVGELSGGQKQLLAVAGWLVTDTAVLVFDEATAMLDPASRLNVLHIAQELKRAGTTIIWITQWMEELAWADRVVALDRGKLVFDGTVPSFFYGEDVTAQDRDRSRENHSHADDVTPCQRLGYEQPYAVQVARSLRKRNIRLPSWPVTVEQLGEAVDNYGSTA</sequence>
<evidence type="ECO:0000256" key="2">
    <source>
        <dbReference type="ARBA" id="ARBA00005417"/>
    </source>
</evidence>
<dbReference type="InterPro" id="IPR017871">
    <property type="entry name" value="ABC_transporter-like_CS"/>
</dbReference>
<feature type="domain" description="ABC transporter" evidence="9">
    <location>
        <begin position="10"/>
        <end position="234"/>
    </location>
</feature>
<evidence type="ECO:0000256" key="7">
    <source>
        <dbReference type="ARBA" id="ARBA00022967"/>
    </source>
</evidence>
<evidence type="ECO:0000313" key="10">
    <source>
        <dbReference type="EMBL" id="MFD0869731.1"/>
    </source>
</evidence>
<keyword evidence="11" id="KW-1185">Reference proteome</keyword>
<evidence type="ECO:0000256" key="6">
    <source>
        <dbReference type="ARBA" id="ARBA00022840"/>
    </source>
</evidence>
<dbReference type="RefSeq" id="WP_379288194.1">
    <property type="nucleotide sequence ID" value="NZ_JBHTIU010000035.1"/>
</dbReference>
<proteinExistence type="inferred from homology"/>
<dbReference type="Proteomes" id="UP001597120">
    <property type="component" value="Unassembled WGS sequence"/>
</dbReference>
<dbReference type="PANTHER" id="PTHR43553">
    <property type="entry name" value="HEAVY METAL TRANSPORTER"/>
    <property type="match status" value="1"/>
</dbReference>
<comment type="caution">
    <text evidence="10">The sequence shown here is derived from an EMBL/GenBank/DDBJ whole genome shotgun (WGS) entry which is preliminary data.</text>
</comment>
<keyword evidence="3" id="KW-0813">Transport</keyword>
<keyword evidence="6 10" id="KW-0067">ATP-binding</keyword>
<evidence type="ECO:0000256" key="8">
    <source>
        <dbReference type="ARBA" id="ARBA00023136"/>
    </source>
</evidence>